<evidence type="ECO:0000313" key="13">
    <source>
        <dbReference type="EMBL" id="GCB63294.1"/>
    </source>
</evidence>
<evidence type="ECO:0000256" key="10">
    <source>
        <dbReference type="PROSITE-ProRule" id="PRU00042"/>
    </source>
</evidence>
<dbReference type="GO" id="GO:0008270">
    <property type="term" value="F:zinc ion binding"/>
    <property type="evidence" value="ECO:0007669"/>
    <property type="project" value="UniProtKB-KW"/>
</dbReference>
<dbReference type="InterPro" id="IPR041643">
    <property type="entry name" value="Znf_ZIC"/>
</dbReference>
<dbReference type="OMA" id="PASHHGM"/>
<dbReference type="PROSITE" id="PS00028">
    <property type="entry name" value="ZINC_FINGER_C2H2_1"/>
    <property type="match status" value="3"/>
</dbReference>
<evidence type="ECO:0000256" key="2">
    <source>
        <dbReference type="ARBA" id="ARBA00010831"/>
    </source>
</evidence>
<keyword evidence="14" id="KW-1185">Reference proteome</keyword>
<protein>
    <recommendedName>
        <fullName evidence="12">C2H2-type domain-containing protein</fullName>
    </recommendedName>
</protein>
<feature type="compositionally biased region" description="Basic residues" evidence="11">
    <location>
        <begin position="95"/>
        <end position="109"/>
    </location>
</feature>
<dbReference type="SUPFAM" id="SSF57667">
    <property type="entry name" value="beta-beta-alpha zinc fingers"/>
    <property type="match status" value="2"/>
</dbReference>
<proteinExistence type="inferred from homology"/>
<feature type="domain" description="C2H2-type" evidence="12">
    <location>
        <begin position="393"/>
        <end position="422"/>
    </location>
</feature>
<gene>
    <name evidence="13" type="ORF">scyTo_0000136</name>
</gene>
<feature type="region of interest" description="Disordered" evidence="11">
    <location>
        <begin position="30"/>
        <end position="81"/>
    </location>
</feature>
<evidence type="ECO:0000259" key="12">
    <source>
        <dbReference type="PROSITE" id="PS50157"/>
    </source>
</evidence>
<dbReference type="AlphaFoldDB" id="A0A401NR45"/>
<dbReference type="GO" id="GO:0000978">
    <property type="term" value="F:RNA polymerase II cis-regulatory region sequence-specific DNA binding"/>
    <property type="evidence" value="ECO:0007669"/>
    <property type="project" value="TreeGrafter"/>
</dbReference>
<dbReference type="FunFam" id="3.30.160.60:FF:000035">
    <property type="entry name" value="Zinc finger protein ZIC 1"/>
    <property type="match status" value="1"/>
</dbReference>
<dbReference type="PANTHER" id="PTHR45718:SF4">
    <property type="entry name" value="TRANSCRIPTIONAL ACTIVATOR CUBITUS INTERRUPTUS"/>
    <property type="match status" value="1"/>
</dbReference>
<feature type="region of interest" description="Disordered" evidence="11">
    <location>
        <begin position="436"/>
        <end position="487"/>
    </location>
</feature>
<dbReference type="InterPro" id="IPR043359">
    <property type="entry name" value="GLI-like"/>
</dbReference>
<evidence type="ECO:0000256" key="3">
    <source>
        <dbReference type="ARBA" id="ARBA00022473"/>
    </source>
</evidence>
<organism evidence="13 14">
    <name type="scientific">Scyliorhinus torazame</name>
    <name type="common">Cloudy catshark</name>
    <name type="synonym">Catulus torazame</name>
    <dbReference type="NCBI Taxonomy" id="75743"/>
    <lineage>
        <taxon>Eukaryota</taxon>
        <taxon>Metazoa</taxon>
        <taxon>Chordata</taxon>
        <taxon>Craniata</taxon>
        <taxon>Vertebrata</taxon>
        <taxon>Chondrichthyes</taxon>
        <taxon>Elasmobranchii</taxon>
        <taxon>Galeomorphii</taxon>
        <taxon>Galeoidea</taxon>
        <taxon>Carcharhiniformes</taxon>
        <taxon>Scyliorhinidae</taxon>
        <taxon>Scyliorhinus</taxon>
    </lineage>
</organism>
<dbReference type="Pfam" id="PF23561">
    <property type="entry name" value="zf-C2H2_15"/>
    <property type="match status" value="1"/>
</dbReference>
<dbReference type="OrthoDB" id="3214149at2759"/>
<name>A0A401NR45_SCYTO</name>
<evidence type="ECO:0000256" key="1">
    <source>
        <dbReference type="ARBA" id="ARBA00004123"/>
    </source>
</evidence>
<evidence type="ECO:0000256" key="11">
    <source>
        <dbReference type="SAM" id="MobiDB-lite"/>
    </source>
</evidence>
<keyword evidence="7" id="KW-0862">Zinc</keyword>
<feature type="domain" description="C2H2-type" evidence="12">
    <location>
        <begin position="363"/>
        <end position="392"/>
    </location>
</feature>
<accession>A0A401NR45</accession>
<evidence type="ECO:0000313" key="14">
    <source>
        <dbReference type="Proteomes" id="UP000288216"/>
    </source>
</evidence>
<feature type="compositionally biased region" description="Polar residues" evidence="11">
    <location>
        <begin position="478"/>
        <end position="487"/>
    </location>
</feature>
<feature type="region of interest" description="Disordered" evidence="11">
    <location>
        <begin position="94"/>
        <end position="113"/>
    </location>
</feature>
<dbReference type="STRING" id="75743.A0A401NR45"/>
<dbReference type="GO" id="GO:0005634">
    <property type="term" value="C:nucleus"/>
    <property type="evidence" value="ECO:0007669"/>
    <property type="project" value="UniProtKB-SubCell"/>
</dbReference>
<dbReference type="Gene3D" id="3.30.160.60">
    <property type="entry name" value="Classic Zinc Finger"/>
    <property type="match status" value="4"/>
</dbReference>
<dbReference type="Proteomes" id="UP000288216">
    <property type="component" value="Unassembled WGS sequence"/>
</dbReference>
<dbReference type="InterPro" id="IPR013087">
    <property type="entry name" value="Znf_C2H2_type"/>
</dbReference>
<dbReference type="InterPro" id="IPR036236">
    <property type="entry name" value="Znf_C2H2_sf"/>
</dbReference>
<evidence type="ECO:0000256" key="8">
    <source>
        <dbReference type="ARBA" id="ARBA00023125"/>
    </source>
</evidence>
<evidence type="ECO:0000256" key="5">
    <source>
        <dbReference type="ARBA" id="ARBA00022737"/>
    </source>
</evidence>
<dbReference type="PROSITE" id="PS50157">
    <property type="entry name" value="ZINC_FINGER_C2H2_2"/>
    <property type="match status" value="4"/>
</dbReference>
<feature type="compositionally biased region" description="Low complexity" evidence="11">
    <location>
        <begin position="459"/>
        <end position="470"/>
    </location>
</feature>
<dbReference type="FunFam" id="3.30.160.60:FF:000041">
    <property type="entry name" value="Zinc finger protein ZIC 1"/>
    <property type="match status" value="1"/>
</dbReference>
<keyword evidence="8" id="KW-0238">DNA-binding</keyword>
<dbReference type="Pfam" id="PF18366">
    <property type="entry name" value="zf_ZIC"/>
    <property type="match status" value="1"/>
</dbReference>
<feature type="compositionally biased region" description="Basic residues" evidence="11">
    <location>
        <begin position="439"/>
        <end position="448"/>
    </location>
</feature>
<keyword evidence="3" id="KW-0217">Developmental protein</keyword>
<dbReference type="FunFam" id="3.30.160.60:FF:000039">
    <property type="entry name" value="Zinc finger protein ZIC 1"/>
    <property type="match status" value="1"/>
</dbReference>
<keyword evidence="6 10" id="KW-0863">Zinc-finger</keyword>
<keyword evidence="5" id="KW-0677">Repeat</keyword>
<comment type="caution">
    <text evidence="13">The sequence shown here is derived from an EMBL/GenBank/DDBJ whole genome shotgun (WGS) entry which is preliminary data.</text>
</comment>
<keyword evidence="4" id="KW-0479">Metal-binding</keyword>
<keyword evidence="9" id="KW-0539">Nucleus</keyword>
<dbReference type="InterPro" id="IPR056436">
    <property type="entry name" value="Znf-C2H2_ZIC1-5/GLI1-3-like"/>
</dbReference>
<dbReference type="Pfam" id="PF00096">
    <property type="entry name" value="zf-C2H2"/>
    <property type="match status" value="2"/>
</dbReference>
<evidence type="ECO:0000256" key="4">
    <source>
        <dbReference type="ARBA" id="ARBA00022723"/>
    </source>
</evidence>
<comment type="similarity">
    <text evidence="2">Belongs to the GLI C2H2-type zinc-finger protein family.</text>
</comment>
<sequence>MSMDALGSAMMDPSFAKRNPALRLVDLAGPHHHHHHHHPPQSMTGFPGLSGHPHSMAHTHPGENAGEPRLGPSPFGPEHMGHPAAAAALKLSPTHPHHHHHHHHHHHMAGHTEAVSNPTAAFGPAQAAAAVSYSVSHSHASYTAQAISAGRDFLIRRDLTSSVMPGLTDQYPGTSSHHGMFVSTTGSYPGHHGHPEAGGHSLFPGLHDQASHAAPAGHHLNGQLRLGLPGDMYARAEHYSQVASSRSDPFASSPLHGYGGMNINMNLTGHHGPGAFFRYMRQPIKQELICKWTEPDPVTKRPCSKTFSTMHELVTHVTVEHVGGPEQSNHICFWEECPREGKPFKAKYKLVNHIRVHTGEKPFPCPFPGCGKVFARSENLKIHKRTHTGEKPFKCEFEGCDRRFANSSDRKKHSHVHTSDKPYNCKVRGCDKSYTHPSSLRKHMKVHCKSPPPSSGYESSTPSLVSPSSDSGRDPPASASQLDPITSSHAANLSEWYVCQSTGASGIPTPPSNSSSPGPREHPYRNSNPRTIL</sequence>
<dbReference type="PANTHER" id="PTHR45718">
    <property type="entry name" value="TRANSCRIPTIONAL ACTIVATOR CUBITUS INTERRUPTUS"/>
    <property type="match status" value="1"/>
</dbReference>
<evidence type="ECO:0000256" key="6">
    <source>
        <dbReference type="ARBA" id="ARBA00022771"/>
    </source>
</evidence>
<feature type="compositionally biased region" description="Basic residues" evidence="11">
    <location>
        <begin position="30"/>
        <end position="39"/>
    </location>
</feature>
<reference evidence="13 14" key="1">
    <citation type="journal article" date="2018" name="Nat. Ecol. Evol.">
        <title>Shark genomes provide insights into elasmobranch evolution and the origin of vertebrates.</title>
        <authorList>
            <person name="Hara Y"/>
            <person name="Yamaguchi K"/>
            <person name="Onimaru K"/>
            <person name="Kadota M"/>
            <person name="Koyanagi M"/>
            <person name="Keeley SD"/>
            <person name="Tatsumi K"/>
            <person name="Tanaka K"/>
            <person name="Motone F"/>
            <person name="Kageyama Y"/>
            <person name="Nozu R"/>
            <person name="Adachi N"/>
            <person name="Nishimura O"/>
            <person name="Nakagawa R"/>
            <person name="Tanegashima C"/>
            <person name="Kiyatake I"/>
            <person name="Matsumoto R"/>
            <person name="Murakumo K"/>
            <person name="Nishida K"/>
            <person name="Terakita A"/>
            <person name="Kuratani S"/>
            <person name="Sato K"/>
            <person name="Hyodo S Kuraku.S."/>
        </authorList>
    </citation>
    <scope>NUCLEOTIDE SEQUENCE [LARGE SCALE GENOMIC DNA]</scope>
</reference>
<evidence type="ECO:0000256" key="9">
    <source>
        <dbReference type="ARBA" id="ARBA00023242"/>
    </source>
</evidence>
<dbReference type="FunFam" id="3.30.160.60:FF:001330">
    <property type="entry name" value="Zinc finger protein ZIC 4"/>
    <property type="match status" value="1"/>
</dbReference>
<evidence type="ECO:0000256" key="7">
    <source>
        <dbReference type="ARBA" id="ARBA00022833"/>
    </source>
</evidence>
<comment type="subcellular location">
    <subcellularLocation>
        <location evidence="1">Nucleus</location>
    </subcellularLocation>
</comment>
<feature type="domain" description="C2H2-type" evidence="12">
    <location>
        <begin position="335"/>
        <end position="362"/>
    </location>
</feature>
<dbReference type="SMART" id="SM00355">
    <property type="entry name" value="ZnF_C2H2"/>
    <property type="match status" value="5"/>
</dbReference>
<feature type="domain" description="C2H2-type" evidence="12">
    <location>
        <begin position="423"/>
        <end position="452"/>
    </location>
</feature>
<dbReference type="GO" id="GO:0000981">
    <property type="term" value="F:DNA-binding transcription factor activity, RNA polymerase II-specific"/>
    <property type="evidence" value="ECO:0007669"/>
    <property type="project" value="TreeGrafter"/>
</dbReference>
<feature type="region of interest" description="Disordered" evidence="11">
    <location>
        <begin position="501"/>
        <end position="533"/>
    </location>
</feature>
<dbReference type="EMBL" id="BFAA01000021">
    <property type="protein sequence ID" value="GCB63294.1"/>
    <property type="molecule type" value="Genomic_DNA"/>
</dbReference>